<keyword evidence="2" id="KW-1185">Reference proteome</keyword>
<reference evidence="3" key="2">
    <citation type="submission" date="2025-08" db="UniProtKB">
        <authorList>
            <consortium name="RefSeq"/>
        </authorList>
    </citation>
    <scope>IDENTIFICATION</scope>
    <source>
        <tissue evidence="3">Young leaves</tissue>
    </source>
</reference>
<dbReference type="Pfam" id="PF10536">
    <property type="entry name" value="PMD"/>
    <property type="match status" value="1"/>
</dbReference>
<accession>A0A8B8LH60</accession>
<dbReference type="PANTHER" id="PTHR46033:SF8">
    <property type="entry name" value="PROTEIN MAINTENANCE OF MERISTEMS-LIKE"/>
    <property type="match status" value="1"/>
</dbReference>
<evidence type="ECO:0000313" key="3">
    <source>
        <dbReference type="RefSeq" id="XP_027355422.1"/>
    </source>
</evidence>
<protein>
    <submittedName>
        <fullName evidence="3">Serine/threonine-protein phosphatase 7 long form homolog</fullName>
    </submittedName>
</protein>
<reference evidence="2" key="1">
    <citation type="journal article" date="2019" name="Toxins">
        <title>Detection of Abrin-Like and Prepropulchellin-Like Toxin Genes and Transcripts Using Whole Genome Sequencing and Full-Length Transcript Sequencing of Abrus precatorius.</title>
        <authorList>
            <person name="Hovde B.T."/>
            <person name="Daligault H.E."/>
            <person name="Hanschen E.R."/>
            <person name="Kunde Y.A."/>
            <person name="Johnson M.B."/>
            <person name="Starkenburg S.R."/>
            <person name="Johnson S.L."/>
        </authorList>
    </citation>
    <scope>NUCLEOTIDE SEQUENCE [LARGE SCALE GENOMIC DNA]</scope>
</reference>
<gene>
    <name evidence="3" type="primary">LOC113865214</name>
</gene>
<dbReference type="RefSeq" id="XP_027355422.1">
    <property type="nucleotide sequence ID" value="XM_027499621.1"/>
</dbReference>
<name>A0A8B8LH60_ABRPR</name>
<dbReference type="PANTHER" id="PTHR46033">
    <property type="entry name" value="PROTEIN MAIN-LIKE 2"/>
    <property type="match status" value="1"/>
</dbReference>
<sequence length="294" mass="33565">MASSSQQSRVINLGSEDPSLLWFQSIHVFEHIWDGRDHPTLRVRKSPNIPDGLEGVPEEIIPHLELAGFVGVANLSQLHDVAIILGLRIDGRPVIAPTGDDWAQIVEDSLGMRPGSESFVGSFLKMSWLDEHFTHIVMHNQTPLQITRFARAYILRLIGGFMLPDHSSSRVSVRYLPLLDDFELTGQYSWGSAVLGYLYRELCMATNIDCVAIRGLAALIVIWAWDRFPQIAPTNPPYTRPYLPYGVRWLSRGIRKGKKDVQYYRYIFDRLTCDEIVWVPYNIELINILPIVHR</sequence>
<proteinExistence type="predicted"/>
<organism evidence="2 3">
    <name type="scientific">Abrus precatorius</name>
    <name type="common">Indian licorice</name>
    <name type="synonym">Glycine abrus</name>
    <dbReference type="NCBI Taxonomy" id="3816"/>
    <lineage>
        <taxon>Eukaryota</taxon>
        <taxon>Viridiplantae</taxon>
        <taxon>Streptophyta</taxon>
        <taxon>Embryophyta</taxon>
        <taxon>Tracheophyta</taxon>
        <taxon>Spermatophyta</taxon>
        <taxon>Magnoliopsida</taxon>
        <taxon>eudicotyledons</taxon>
        <taxon>Gunneridae</taxon>
        <taxon>Pentapetalae</taxon>
        <taxon>rosids</taxon>
        <taxon>fabids</taxon>
        <taxon>Fabales</taxon>
        <taxon>Fabaceae</taxon>
        <taxon>Papilionoideae</taxon>
        <taxon>50 kb inversion clade</taxon>
        <taxon>NPAAA clade</taxon>
        <taxon>indigoferoid/millettioid clade</taxon>
        <taxon>Abreae</taxon>
        <taxon>Abrus</taxon>
    </lineage>
</organism>
<dbReference type="GeneID" id="113865214"/>
<evidence type="ECO:0000259" key="1">
    <source>
        <dbReference type="Pfam" id="PF10536"/>
    </source>
</evidence>
<dbReference type="Proteomes" id="UP000694853">
    <property type="component" value="Unplaced"/>
</dbReference>
<dbReference type="InterPro" id="IPR019557">
    <property type="entry name" value="AminoTfrase-like_pln_mobile"/>
</dbReference>
<evidence type="ECO:0000313" key="2">
    <source>
        <dbReference type="Proteomes" id="UP000694853"/>
    </source>
</evidence>
<dbReference type="OrthoDB" id="1936739at2759"/>
<feature type="domain" description="Aminotransferase-like plant mobile" evidence="1">
    <location>
        <begin position="78"/>
        <end position="285"/>
    </location>
</feature>
<dbReference type="GO" id="GO:0010073">
    <property type="term" value="P:meristem maintenance"/>
    <property type="evidence" value="ECO:0007669"/>
    <property type="project" value="InterPro"/>
</dbReference>
<dbReference type="KEGG" id="aprc:113865214"/>
<dbReference type="InterPro" id="IPR044824">
    <property type="entry name" value="MAIN-like"/>
</dbReference>
<dbReference type="AlphaFoldDB" id="A0A8B8LH60"/>